<dbReference type="InterPro" id="IPR041662">
    <property type="entry name" value="SusD-like_2"/>
</dbReference>
<dbReference type="PROSITE" id="PS51257">
    <property type="entry name" value="PROKAR_LIPOPROTEIN"/>
    <property type="match status" value="1"/>
</dbReference>
<dbReference type="AlphaFoldDB" id="A0A1H1QAT3"/>
<dbReference type="EMBL" id="LT629774">
    <property type="protein sequence ID" value="SDS20628.1"/>
    <property type="molecule type" value="Genomic_DNA"/>
</dbReference>
<reference evidence="1 2" key="1">
    <citation type="submission" date="2016-10" db="EMBL/GenBank/DDBJ databases">
        <authorList>
            <person name="Varghese N."/>
            <person name="Submissions S."/>
        </authorList>
    </citation>
    <scope>NUCLEOTIDE SEQUENCE [LARGE SCALE GENOMIC DNA]</scope>
    <source>
        <strain evidence="1 2">RHA_55</strain>
    </source>
</reference>
<keyword evidence="2" id="KW-1185">Reference proteome</keyword>
<evidence type="ECO:0000313" key="2">
    <source>
        <dbReference type="Proteomes" id="UP000198963"/>
    </source>
</evidence>
<dbReference type="Gene3D" id="1.25.40.390">
    <property type="match status" value="1"/>
</dbReference>
<dbReference type="Proteomes" id="UP000198963">
    <property type="component" value="Chromosome I"/>
</dbReference>
<protein>
    <submittedName>
        <fullName evidence="1">Starch-binding associating with outer membrane</fullName>
    </submittedName>
</protein>
<accession>A0A1H1QAT3</accession>
<name>A0A1H1QAT3_9FLAO</name>
<dbReference type="RefSeq" id="WP_092445025.1">
    <property type="nucleotide sequence ID" value="NZ_LT629774.1"/>
</dbReference>
<dbReference type="Pfam" id="PF12771">
    <property type="entry name" value="SusD-like_2"/>
    <property type="match status" value="1"/>
</dbReference>
<dbReference type="InterPro" id="IPR011990">
    <property type="entry name" value="TPR-like_helical_dom_sf"/>
</dbReference>
<sequence>MKKFIYTISILSLIFTTSCIKDFEDINTNPNSPSSVQPSLLLRQVIYDFGENMSYEGFVAGDLLAQHRTALDFNLFDRHALKSPQLGGNPWPIFYTNLRDNEIILNQARTIETFAVYEGPALILKAYMAAGLTDLFGDVPYFEAFNGIEGSVTPNYDLQEDIYLNENGILDNLDKGIAAIEAYSDAIPLEGDILFYGDLDAWIKFANALKIKHLLRISDKIDVSSAMQTLFDEGNYITSNSENAIFNFTNTDPNSFRLAQLRIGDFNNFVLSETMEDILINLNDTRISSLFRPFSNSTTNEFNGLLNGIDASSTSIALADYSLASTAFREDTSTLDANFITAWEVQFALAEAAGKNIISADAQTLYNNGVTLAFEYWNTELPADYLTGPAAYNAFGSNPIEQILTQKWIANVINGYEGWIEYRRTGFPELRTISASLNNDLIPVRMPYPAEEEALNFENYSVAASATDNNSINVPVWWNE</sequence>
<gene>
    <name evidence="1" type="ORF">SAMN04489797_1097</name>
</gene>
<proteinExistence type="predicted"/>
<organism evidence="1 2">
    <name type="scientific">Winogradskyella sediminis</name>
    <dbReference type="NCBI Taxonomy" id="1382466"/>
    <lineage>
        <taxon>Bacteria</taxon>
        <taxon>Pseudomonadati</taxon>
        <taxon>Bacteroidota</taxon>
        <taxon>Flavobacteriia</taxon>
        <taxon>Flavobacteriales</taxon>
        <taxon>Flavobacteriaceae</taxon>
        <taxon>Winogradskyella</taxon>
    </lineage>
</organism>
<evidence type="ECO:0000313" key="1">
    <source>
        <dbReference type="EMBL" id="SDS20628.1"/>
    </source>
</evidence>
<dbReference type="SUPFAM" id="SSF48452">
    <property type="entry name" value="TPR-like"/>
    <property type="match status" value="1"/>
</dbReference>
<dbReference type="STRING" id="1249933.SAMN04489797_1097"/>